<keyword evidence="4 9" id="KW-0808">Transferase</keyword>
<evidence type="ECO:0000256" key="3">
    <source>
        <dbReference type="ARBA" id="ARBA00022603"/>
    </source>
</evidence>
<dbReference type="InterPro" id="IPR011530">
    <property type="entry name" value="rRNA_adenine_dimethylase"/>
</dbReference>
<dbReference type="InterPro" id="IPR020596">
    <property type="entry name" value="rRNA_Ade_Mease_Trfase_CS"/>
</dbReference>
<organism evidence="13 14">
    <name type="scientific">Pleomassaria siparia CBS 279.74</name>
    <dbReference type="NCBI Taxonomy" id="1314801"/>
    <lineage>
        <taxon>Eukaryota</taxon>
        <taxon>Fungi</taxon>
        <taxon>Dikarya</taxon>
        <taxon>Ascomycota</taxon>
        <taxon>Pezizomycotina</taxon>
        <taxon>Dothideomycetes</taxon>
        <taxon>Pleosporomycetidae</taxon>
        <taxon>Pleosporales</taxon>
        <taxon>Pleomassariaceae</taxon>
        <taxon>Pleomassaria</taxon>
    </lineage>
</organism>
<sequence>MPKAKRKAHGGDASSPYSKPSTPKSAAAHSIFKMNTDLGQHILKNPGVASAIVSKAALKQSDHVLEVGPGTGNLTVLIAKVAKAVTAVEMDPRMAAELTKRFQGTPEAKKLKVLLGDVIKTDLPHFDICISNTPYQISSPLVFKLLALPNPPRCCILMFQREFAMRLFAKPGEKLYSRLSVNVQMWAKVSHVMKVGRNNFNPPPQVESNVVRIEPKNPRPQISYEEWDGLLRICFVRKNRTLRAAFLGTSAVVELLAGNYRLWCAQNDIPIDDSPVAGDDAEVDVMDVDHVTSGVHEDEEEAWHGFSDGDDDDDLPDFFKEAKAKVVKGANRKKKGRVSELVREKIRKVLEDQTELADKRARLCDEGDFLKMLYAFNQEGIHFN</sequence>
<comment type="function">
    <text evidence="1">Specifically dimethylates two adjacent adenosines in the loop of a conserved hairpin near the 3'-end of 18S rRNA in the 40S particle.</text>
</comment>
<keyword evidence="14" id="KW-1185">Reference proteome</keyword>
<dbReference type="GO" id="GO:0052909">
    <property type="term" value="F:18S rRNA (adenine(1779)-N(6)/adenine(1780)-N(6))-dimethyltransferase activity"/>
    <property type="evidence" value="ECO:0007669"/>
    <property type="project" value="UniProtKB-EC"/>
</dbReference>
<dbReference type="NCBIfam" id="TIGR00755">
    <property type="entry name" value="ksgA"/>
    <property type="match status" value="1"/>
</dbReference>
<dbReference type="AlphaFoldDB" id="A0A6G1KHJ3"/>
<evidence type="ECO:0000259" key="12">
    <source>
        <dbReference type="SMART" id="SM00650"/>
    </source>
</evidence>
<evidence type="ECO:0000313" key="13">
    <source>
        <dbReference type="EMBL" id="KAF2711827.1"/>
    </source>
</evidence>
<feature type="binding site" evidence="9">
    <location>
        <position position="89"/>
    </location>
    <ligand>
        <name>S-adenosyl-L-methionine</name>
        <dbReference type="ChEBI" id="CHEBI:59789"/>
    </ligand>
</feature>
<dbReference type="CDD" id="cd02440">
    <property type="entry name" value="AdoMet_MTases"/>
    <property type="match status" value="1"/>
</dbReference>
<dbReference type="OrthoDB" id="74991at2759"/>
<dbReference type="SMART" id="SM00650">
    <property type="entry name" value="rADc"/>
    <property type="match status" value="1"/>
</dbReference>
<dbReference type="PANTHER" id="PTHR11727">
    <property type="entry name" value="DIMETHYLADENOSINE TRANSFERASE"/>
    <property type="match status" value="1"/>
</dbReference>
<evidence type="ECO:0000256" key="5">
    <source>
        <dbReference type="ARBA" id="ARBA00022691"/>
    </source>
</evidence>
<dbReference type="FunFam" id="3.40.50.150:FF:000007">
    <property type="entry name" value="rRNA adenine N(6)-methyltransferase"/>
    <property type="match status" value="1"/>
</dbReference>
<dbReference type="InterPro" id="IPR020598">
    <property type="entry name" value="rRNA_Ade_methylase_Trfase_N"/>
</dbReference>
<dbReference type="GO" id="GO:0003723">
    <property type="term" value="F:RNA binding"/>
    <property type="evidence" value="ECO:0007669"/>
    <property type="project" value="UniProtKB-UniRule"/>
</dbReference>
<feature type="binding site" evidence="9">
    <location>
        <position position="117"/>
    </location>
    <ligand>
        <name>S-adenosyl-L-methionine</name>
        <dbReference type="ChEBI" id="CHEBI:59789"/>
    </ligand>
</feature>
<dbReference type="PROSITE" id="PS51689">
    <property type="entry name" value="SAM_RNA_A_N6_MT"/>
    <property type="match status" value="1"/>
</dbReference>
<evidence type="ECO:0000256" key="1">
    <source>
        <dbReference type="ARBA" id="ARBA00002977"/>
    </source>
</evidence>
<evidence type="ECO:0000256" key="11">
    <source>
        <dbReference type="SAM" id="MobiDB-lite"/>
    </source>
</evidence>
<evidence type="ECO:0000256" key="8">
    <source>
        <dbReference type="ARBA" id="ARBA00061109"/>
    </source>
</evidence>
<evidence type="ECO:0000256" key="4">
    <source>
        <dbReference type="ARBA" id="ARBA00022679"/>
    </source>
</evidence>
<feature type="binding site" evidence="9">
    <location>
        <position position="43"/>
    </location>
    <ligand>
        <name>S-adenosyl-L-methionine</name>
        <dbReference type="ChEBI" id="CHEBI:59789"/>
    </ligand>
</feature>
<dbReference type="Gene3D" id="1.10.8.480">
    <property type="match status" value="1"/>
</dbReference>
<dbReference type="PROSITE" id="PS01131">
    <property type="entry name" value="RRNA_A_DIMETH"/>
    <property type="match status" value="1"/>
</dbReference>
<accession>A0A6G1KHJ3</accession>
<feature type="domain" description="Ribosomal RNA adenine methylase transferase N-terminal" evidence="12">
    <location>
        <begin position="48"/>
        <end position="217"/>
    </location>
</feature>
<feature type="binding site" evidence="9">
    <location>
        <position position="68"/>
    </location>
    <ligand>
        <name>S-adenosyl-L-methionine</name>
        <dbReference type="ChEBI" id="CHEBI:59789"/>
    </ligand>
</feature>
<evidence type="ECO:0000256" key="6">
    <source>
        <dbReference type="ARBA" id="ARBA00022884"/>
    </source>
</evidence>
<name>A0A6G1KHJ3_9PLEO</name>
<comment type="catalytic activity">
    <reaction evidence="7">
        <text>adenosine(1779)/adenosine(1780) in 18S rRNA + 4 S-adenosyl-L-methionine = N(6)-dimethyladenosine(1779)/N(6)-dimethyladenosine(1780) in 18S rRNA + 4 S-adenosyl-L-homocysteine + 4 H(+)</text>
        <dbReference type="Rhea" id="RHEA:42780"/>
        <dbReference type="Rhea" id="RHEA-COMP:10234"/>
        <dbReference type="Rhea" id="RHEA-COMP:10236"/>
        <dbReference type="ChEBI" id="CHEBI:15378"/>
        <dbReference type="ChEBI" id="CHEBI:57856"/>
        <dbReference type="ChEBI" id="CHEBI:59789"/>
        <dbReference type="ChEBI" id="CHEBI:74411"/>
        <dbReference type="ChEBI" id="CHEBI:74493"/>
        <dbReference type="EC" id="2.1.1.183"/>
    </reaction>
</comment>
<feature type="compositionally biased region" description="Low complexity" evidence="11">
    <location>
        <begin position="13"/>
        <end position="26"/>
    </location>
</feature>
<evidence type="ECO:0000313" key="14">
    <source>
        <dbReference type="Proteomes" id="UP000799428"/>
    </source>
</evidence>
<feature type="region of interest" description="Disordered" evidence="11">
    <location>
        <begin position="1"/>
        <end position="26"/>
    </location>
</feature>
<proteinExistence type="inferred from homology"/>
<dbReference type="SUPFAM" id="SSF53335">
    <property type="entry name" value="S-adenosyl-L-methionine-dependent methyltransferases"/>
    <property type="match status" value="1"/>
</dbReference>
<feature type="binding site" evidence="9">
    <location>
        <position position="132"/>
    </location>
    <ligand>
        <name>S-adenosyl-L-methionine</name>
        <dbReference type="ChEBI" id="CHEBI:59789"/>
    </ligand>
</feature>
<evidence type="ECO:0000256" key="2">
    <source>
        <dbReference type="ARBA" id="ARBA00022552"/>
    </source>
</evidence>
<evidence type="ECO:0000256" key="7">
    <source>
        <dbReference type="ARBA" id="ARBA00049478"/>
    </source>
</evidence>
<protein>
    <recommendedName>
        <fullName evidence="10">rRNA adenine N(6)-methyltransferase</fullName>
        <ecNumber evidence="10">2.1.1.-</ecNumber>
    </recommendedName>
</protein>
<keyword evidence="2 10" id="KW-0698">rRNA processing</keyword>
<dbReference type="EC" id="2.1.1.-" evidence="10"/>
<dbReference type="Pfam" id="PF00398">
    <property type="entry name" value="RrnaAD"/>
    <property type="match status" value="1"/>
</dbReference>
<keyword evidence="6 9" id="KW-0694">RNA-binding</keyword>
<dbReference type="InterPro" id="IPR029063">
    <property type="entry name" value="SAM-dependent_MTases_sf"/>
</dbReference>
<keyword evidence="5 9" id="KW-0949">S-adenosyl-L-methionine</keyword>
<feature type="binding site" evidence="9">
    <location>
        <position position="41"/>
    </location>
    <ligand>
        <name>S-adenosyl-L-methionine</name>
        <dbReference type="ChEBI" id="CHEBI:59789"/>
    </ligand>
</feature>
<dbReference type="InterPro" id="IPR001737">
    <property type="entry name" value="KsgA/Erm"/>
</dbReference>
<gene>
    <name evidence="13" type="ORF">K504DRAFT_403243</name>
</gene>
<dbReference type="Proteomes" id="UP000799428">
    <property type="component" value="Unassembled WGS sequence"/>
</dbReference>
<keyword evidence="3 9" id="KW-0489">Methyltransferase</keyword>
<dbReference type="EMBL" id="MU005767">
    <property type="protein sequence ID" value="KAF2711827.1"/>
    <property type="molecule type" value="Genomic_DNA"/>
</dbReference>
<reference evidence="13" key="1">
    <citation type="journal article" date="2020" name="Stud. Mycol.">
        <title>101 Dothideomycetes genomes: a test case for predicting lifestyles and emergence of pathogens.</title>
        <authorList>
            <person name="Haridas S."/>
            <person name="Albert R."/>
            <person name="Binder M."/>
            <person name="Bloem J."/>
            <person name="Labutti K."/>
            <person name="Salamov A."/>
            <person name="Andreopoulos B."/>
            <person name="Baker S."/>
            <person name="Barry K."/>
            <person name="Bills G."/>
            <person name="Bluhm B."/>
            <person name="Cannon C."/>
            <person name="Castanera R."/>
            <person name="Culley D."/>
            <person name="Daum C."/>
            <person name="Ezra D."/>
            <person name="Gonzalez J."/>
            <person name="Henrissat B."/>
            <person name="Kuo A."/>
            <person name="Liang C."/>
            <person name="Lipzen A."/>
            <person name="Lutzoni F."/>
            <person name="Magnuson J."/>
            <person name="Mondo S."/>
            <person name="Nolan M."/>
            <person name="Ohm R."/>
            <person name="Pangilinan J."/>
            <person name="Park H.-J."/>
            <person name="Ramirez L."/>
            <person name="Alfaro M."/>
            <person name="Sun H."/>
            <person name="Tritt A."/>
            <person name="Yoshinaga Y."/>
            <person name="Zwiers L.-H."/>
            <person name="Turgeon B."/>
            <person name="Goodwin S."/>
            <person name="Spatafora J."/>
            <person name="Crous P."/>
            <person name="Grigoriev I."/>
        </authorList>
    </citation>
    <scope>NUCLEOTIDE SEQUENCE</scope>
    <source>
        <strain evidence="13">CBS 279.74</strain>
    </source>
</reference>
<dbReference type="PANTHER" id="PTHR11727:SF7">
    <property type="entry name" value="DIMETHYLADENOSINE TRANSFERASE-RELATED"/>
    <property type="match status" value="1"/>
</dbReference>
<dbReference type="Gene3D" id="3.40.50.150">
    <property type="entry name" value="Vaccinia Virus protein VP39"/>
    <property type="match status" value="1"/>
</dbReference>
<comment type="similarity">
    <text evidence="8 9 10">Belongs to the class I-like SAM-binding methyltransferase superfamily. rRNA adenine N(6)-methyltransferase family.</text>
</comment>
<evidence type="ECO:0000256" key="10">
    <source>
        <dbReference type="RuleBase" id="RU362106"/>
    </source>
</evidence>
<evidence type="ECO:0000256" key="9">
    <source>
        <dbReference type="PROSITE-ProRule" id="PRU01026"/>
    </source>
</evidence>
<dbReference type="GO" id="GO:0005730">
    <property type="term" value="C:nucleolus"/>
    <property type="evidence" value="ECO:0007669"/>
    <property type="project" value="TreeGrafter"/>
</dbReference>